<evidence type="ECO:0000313" key="2">
    <source>
        <dbReference type="Proteomes" id="UP000276133"/>
    </source>
</evidence>
<dbReference type="EMBL" id="REGN01006941">
    <property type="protein sequence ID" value="RNA07812.1"/>
    <property type="molecule type" value="Genomic_DNA"/>
</dbReference>
<sequence>MSCSIFQKLTFQKETNKMKNFIVTQIFRKKNIKNTTRFNKTFKNFTILKLLKLEFFDLRKIFATKENCRHLKEQFGLKPGPS</sequence>
<comment type="caution">
    <text evidence="1">The sequence shown here is derived from an EMBL/GenBank/DDBJ whole genome shotgun (WGS) entry which is preliminary data.</text>
</comment>
<protein>
    <submittedName>
        <fullName evidence="1">Uncharacterized protein</fullName>
    </submittedName>
</protein>
<accession>A0A3M7Q9B7</accession>
<evidence type="ECO:0000313" key="1">
    <source>
        <dbReference type="EMBL" id="RNA07812.1"/>
    </source>
</evidence>
<dbReference type="AlphaFoldDB" id="A0A3M7Q9B7"/>
<keyword evidence="2" id="KW-1185">Reference proteome</keyword>
<organism evidence="1 2">
    <name type="scientific">Brachionus plicatilis</name>
    <name type="common">Marine rotifer</name>
    <name type="synonym">Brachionus muelleri</name>
    <dbReference type="NCBI Taxonomy" id="10195"/>
    <lineage>
        <taxon>Eukaryota</taxon>
        <taxon>Metazoa</taxon>
        <taxon>Spiralia</taxon>
        <taxon>Gnathifera</taxon>
        <taxon>Rotifera</taxon>
        <taxon>Eurotatoria</taxon>
        <taxon>Monogononta</taxon>
        <taxon>Pseudotrocha</taxon>
        <taxon>Ploima</taxon>
        <taxon>Brachionidae</taxon>
        <taxon>Brachionus</taxon>
    </lineage>
</organism>
<reference evidence="1 2" key="1">
    <citation type="journal article" date="2018" name="Sci. Rep.">
        <title>Genomic signatures of local adaptation to the degree of environmental predictability in rotifers.</title>
        <authorList>
            <person name="Franch-Gras L."/>
            <person name="Hahn C."/>
            <person name="Garcia-Roger E.M."/>
            <person name="Carmona M.J."/>
            <person name="Serra M."/>
            <person name="Gomez A."/>
        </authorList>
    </citation>
    <scope>NUCLEOTIDE SEQUENCE [LARGE SCALE GENOMIC DNA]</scope>
    <source>
        <strain evidence="1">HYR1</strain>
    </source>
</reference>
<proteinExistence type="predicted"/>
<name>A0A3M7Q9B7_BRAPC</name>
<dbReference type="Proteomes" id="UP000276133">
    <property type="component" value="Unassembled WGS sequence"/>
</dbReference>
<gene>
    <name evidence="1" type="ORF">BpHYR1_041242</name>
</gene>